<proteinExistence type="predicted"/>
<organism evidence="1 2">
    <name type="scientific">Caldicellulosiruptor changbaiensis</name>
    <dbReference type="NCBI Taxonomy" id="1222016"/>
    <lineage>
        <taxon>Bacteria</taxon>
        <taxon>Bacillati</taxon>
        <taxon>Bacillota</taxon>
        <taxon>Bacillota incertae sedis</taxon>
        <taxon>Caldicellulosiruptorales</taxon>
        <taxon>Caldicellulosiruptoraceae</taxon>
        <taxon>Caldicellulosiruptor</taxon>
    </lineage>
</organism>
<dbReference type="EMBL" id="CP034791">
    <property type="protein sequence ID" value="AZT90083.1"/>
    <property type="molecule type" value="Genomic_DNA"/>
</dbReference>
<evidence type="ECO:0000313" key="2">
    <source>
        <dbReference type="Proteomes" id="UP000282930"/>
    </source>
</evidence>
<dbReference type="Proteomes" id="UP000282930">
    <property type="component" value="Chromosome"/>
</dbReference>
<dbReference type="AlphaFoldDB" id="A0A3T0D4W9"/>
<reference evidence="1 2" key="1">
    <citation type="submission" date="2018-12" db="EMBL/GenBank/DDBJ databases">
        <title>Genome sequence from the cellulolytic species, Caldicellulosiruptor changbaiensis.</title>
        <authorList>
            <person name="Blumer-Schuette S.E."/>
            <person name="Mendoza C."/>
        </authorList>
    </citation>
    <scope>NUCLEOTIDE SEQUENCE [LARGE SCALE GENOMIC DNA]</scope>
    <source>
        <strain evidence="1 2">CBS-Z</strain>
    </source>
</reference>
<sequence>MLYHFYDEESKIDFFVGYSDVFKDNQVAGGGCLILEEMGIKNVYLQVNRKIDKDKRIKAWFKLLEGIDKALGMLPFQSSVVRVYADEDKLSGVIAVVDEKEDAEVVMTY</sequence>
<dbReference type="RefSeq" id="WP_127351601.1">
    <property type="nucleotide sequence ID" value="NZ_CP034791.1"/>
</dbReference>
<dbReference type="KEGG" id="ccha:ELD05_05135"/>
<name>A0A3T0D4W9_9FIRM</name>
<keyword evidence="2" id="KW-1185">Reference proteome</keyword>
<protein>
    <submittedName>
        <fullName evidence="1">Uncharacterized protein</fullName>
    </submittedName>
</protein>
<evidence type="ECO:0000313" key="1">
    <source>
        <dbReference type="EMBL" id="AZT90083.1"/>
    </source>
</evidence>
<gene>
    <name evidence="1" type="ORF">ELD05_05135</name>
</gene>
<accession>A0A3T0D4W9</accession>